<reference evidence="1 2" key="1">
    <citation type="submission" date="2020-08" db="EMBL/GenBank/DDBJ databases">
        <title>Genomic Encyclopedia of Type Strains, Phase IV (KMG-IV): sequencing the most valuable type-strain genomes for metagenomic binning, comparative biology and taxonomic classification.</title>
        <authorList>
            <person name="Goeker M."/>
        </authorList>
    </citation>
    <scope>NUCLEOTIDE SEQUENCE [LARGE SCALE GENOMIC DNA]</scope>
    <source>
        <strain evidence="1 2">DSM 25024</strain>
    </source>
</reference>
<evidence type="ECO:0000313" key="2">
    <source>
        <dbReference type="Proteomes" id="UP000531216"/>
    </source>
</evidence>
<comment type="caution">
    <text evidence="1">The sequence shown here is derived from an EMBL/GenBank/DDBJ whole genome shotgun (WGS) entry which is preliminary data.</text>
</comment>
<accession>A0A7W6BQJ4</accession>
<proteinExistence type="predicted"/>
<sequence length="214" mass="23366">MSDTPRGGPSPLRRTPRRIAIVGNAPELGDCGAAIDAADWVVRFNNAAGFGTRAGRRVTHLALVNHGGQMREWLDDPGFLDRPVVRAAETFLFPFPRKPPSPTPMSKDGRDWTDEAEALLRPLGRPITLLPATVHREAAALIHTPGSPPPPPSTGFLVSLHLLRRYGGMVEIDVHGFGFEGWEGHDWARERRWFEAMAAGGLLRLHPLANSLAA</sequence>
<protein>
    <recommendedName>
        <fullName evidence="3">Glycosyltransferase family 29 (Sialyltransferase)</fullName>
    </recommendedName>
</protein>
<dbReference type="EMBL" id="JACIDO010000004">
    <property type="protein sequence ID" value="MBB3936203.1"/>
    <property type="molecule type" value="Genomic_DNA"/>
</dbReference>
<dbReference type="AlphaFoldDB" id="A0A7W6BQJ4"/>
<dbReference type="InterPro" id="IPR038578">
    <property type="entry name" value="GT29-like_sf"/>
</dbReference>
<gene>
    <name evidence="1" type="ORF">GGR05_002353</name>
</gene>
<dbReference type="Proteomes" id="UP000531216">
    <property type="component" value="Unassembled WGS sequence"/>
</dbReference>
<organism evidence="1 2">
    <name type="scientific">Aureimonas phyllosphaerae</name>
    <dbReference type="NCBI Taxonomy" id="1166078"/>
    <lineage>
        <taxon>Bacteria</taxon>
        <taxon>Pseudomonadati</taxon>
        <taxon>Pseudomonadota</taxon>
        <taxon>Alphaproteobacteria</taxon>
        <taxon>Hyphomicrobiales</taxon>
        <taxon>Aurantimonadaceae</taxon>
        <taxon>Aureimonas</taxon>
    </lineage>
</organism>
<name>A0A7W6BQJ4_9HYPH</name>
<dbReference type="RefSeq" id="WP_090963180.1">
    <property type="nucleotide sequence ID" value="NZ_FOOA01000008.1"/>
</dbReference>
<keyword evidence="2" id="KW-1185">Reference proteome</keyword>
<dbReference type="OrthoDB" id="7905774at2"/>
<dbReference type="Gene3D" id="3.90.1480.20">
    <property type="entry name" value="Glycosyl transferase family 29"/>
    <property type="match status" value="1"/>
</dbReference>
<evidence type="ECO:0000313" key="1">
    <source>
        <dbReference type="EMBL" id="MBB3936203.1"/>
    </source>
</evidence>
<evidence type="ECO:0008006" key="3">
    <source>
        <dbReference type="Google" id="ProtNLM"/>
    </source>
</evidence>